<keyword evidence="5 9" id="KW-0812">Transmembrane</keyword>
<dbReference type="OrthoDB" id="1735926at2759"/>
<comment type="similarity">
    <text evidence="2">Belongs to the anion exchanger (TC 2.A.31) family.</text>
</comment>
<dbReference type="FunFam" id="1.10.287.570:FF:000002">
    <property type="entry name" value="Solute carrier family 4 member 11"/>
    <property type="match status" value="1"/>
</dbReference>
<comment type="subcellular location">
    <subcellularLocation>
        <location evidence="1">Cell membrane</location>
        <topology evidence="1">Multi-pass membrane protein</topology>
    </subcellularLocation>
</comment>
<name>V4ABZ6_LOTGI</name>
<evidence type="ECO:0000256" key="6">
    <source>
        <dbReference type="ARBA" id="ARBA00022989"/>
    </source>
</evidence>
<dbReference type="InterPro" id="IPR011531">
    <property type="entry name" value="HCO3_transpt-like_TM_dom"/>
</dbReference>
<proteinExistence type="inferred from homology"/>
<feature type="transmembrane region" description="Helical" evidence="9">
    <location>
        <begin position="498"/>
        <end position="518"/>
    </location>
</feature>
<organism evidence="11 12">
    <name type="scientific">Lottia gigantea</name>
    <name type="common">Giant owl limpet</name>
    <dbReference type="NCBI Taxonomy" id="225164"/>
    <lineage>
        <taxon>Eukaryota</taxon>
        <taxon>Metazoa</taxon>
        <taxon>Spiralia</taxon>
        <taxon>Lophotrochozoa</taxon>
        <taxon>Mollusca</taxon>
        <taxon>Gastropoda</taxon>
        <taxon>Patellogastropoda</taxon>
        <taxon>Lottioidea</taxon>
        <taxon>Lottiidae</taxon>
        <taxon>Lottia</taxon>
    </lineage>
</organism>
<dbReference type="OMA" id="RRAPFYW"/>
<dbReference type="GO" id="GO:0016323">
    <property type="term" value="C:basolateral plasma membrane"/>
    <property type="evidence" value="ECO:0007669"/>
    <property type="project" value="TreeGrafter"/>
</dbReference>
<evidence type="ECO:0000256" key="3">
    <source>
        <dbReference type="ARBA" id="ARBA00022448"/>
    </source>
</evidence>
<feature type="transmembrane region" description="Helical" evidence="9">
    <location>
        <begin position="356"/>
        <end position="382"/>
    </location>
</feature>
<dbReference type="GO" id="GO:0005452">
    <property type="term" value="F:solute:inorganic anion antiporter activity"/>
    <property type="evidence" value="ECO:0007669"/>
    <property type="project" value="InterPro"/>
</dbReference>
<evidence type="ECO:0000256" key="1">
    <source>
        <dbReference type="ARBA" id="ARBA00004651"/>
    </source>
</evidence>
<feature type="transmembrane region" description="Helical" evidence="9">
    <location>
        <begin position="576"/>
        <end position="597"/>
    </location>
</feature>
<keyword evidence="6 9" id="KW-1133">Transmembrane helix</keyword>
<feature type="transmembrane region" description="Helical" evidence="9">
    <location>
        <begin position="315"/>
        <end position="336"/>
    </location>
</feature>
<feature type="transmembrane region" description="Helical" evidence="9">
    <location>
        <begin position="705"/>
        <end position="725"/>
    </location>
</feature>
<keyword evidence="3" id="KW-0813">Transport</keyword>
<evidence type="ECO:0000256" key="4">
    <source>
        <dbReference type="ARBA" id="ARBA00022475"/>
    </source>
</evidence>
<evidence type="ECO:0000256" key="8">
    <source>
        <dbReference type="ARBA" id="ARBA00023136"/>
    </source>
</evidence>
<evidence type="ECO:0000313" key="11">
    <source>
        <dbReference type="EMBL" id="ESO92620.1"/>
    </source>
</evidence>
<evidence type="ECO:0000313" key="12">
    <source>
        <dbReference type="Proteomes" id="UP000030746"/>
    </source>
</evidence>
<reference evidence="11 12" key="1">
    <citation type="journal article" date="2013" name="Nature">
        <title>Insights into bilaterian evolution from three spiralian genomes.</title>
        <authorList>
            <person name="Simakov O."/>
            <person name="Marletaz F."/>
            <person name="Cho S.J."/>
            <person name="Edsinger-Gonzales E."/>
            <person name="Havlak P."/>
            <person name="Hellsten U."/>
            <person name="Kuo D.H."/>
            <person name="Larsson T."/>
            <person name="Lv J."/>
            <person name="Arendt D."/>
            <person name="Savage R."/>
            <person name="Osoegawa K."/>
            <person name="de Jong P."/>
            <person name="Grimwood J."/>
            <person name="Chapman J.A."/>
            <person name="Shapiro H."/>
            <person name="Aerts A."/>
            <person name="Otillar R.P."/>
            <person name="Terry A.Y."/>
            <person name="Boore J.L."/>
            <person name="Grigoriev I.V."/>
            <person name="Lindberg D.R."/>
            <person name="Seaver E.C."/>
            <person name="Weisblat D.A."/>
            <person name="Putnam N.H."/>
            <person name="Rokhsar D.S."/>
        </authorList>
    </citation>
    <scope>NUCLEOTIDE SEQUENCE [LARGE SCALE GENOMIC DNA]</scope>
</reference>
<keyword evidence="4" id="KW-1003">Cell membrane</keyword>
<keyword evidence="7" id="KW-0406">Ion transport</keyword>
<dbReference type="GeneID" id="20246656"/>
<dbReference type="PANTHER" id="PTHR11453:SF127">
    <property type="entry name" value="SOLUTE CARRIER FAMILY 4 MEMBER 11"/>
    <property type="match status" value="1"/>
</dbReference>
<feature type="transmembrane region" description="Helical" evidence="9">
    <location>
        <begin position="530"/>
        <end position="551"/>
    </location>
</feature>
<feature type="transmembrane region" description="Helical" evidence="9">
    <location>
        <begin position="763"/>
        <end position="788"/>
    </location>
</feature>
<dbReference type="Proteomes" id="UP000030746">
    <property type="component" value="Unassembled WGS sequence"/>
</dbReference>
<evidence type="ECO:0000256" key="7">
    <source>
        <dbReference type="ARBA" id="ARBA00023065"/>
    </source>
</evidence>
<dbReference type="InterPro" id="IPR016152">
    <property type="entry name" value="PTrfase/Anion_transptr"/>
</dbReference>
<dbReference type="EMBL" id="KB202050">
    <property type="protein sequence ID" value="ESO92620.1"/>
    <property type="molecule type" value="Genomic_DNA"/>
</dbReference>
<dbReference type="PANTHER" id="PTHR11453">
    <property type="entry name" value="ANION EXCHANGE PROTEIN"/>
    <property type="match status" value="1"/>
</dbReference>
<dbReference type="GO" id="GO:0006820">
    <property type="term" value="P:monoatomic anion transport"/>
    <property type="evidence" value="ECO:0007669"/>
    <property type="project" value="InterPro"/>
</dbReference>
<dbReference type="Gene3D" id="3.40.930.10">
    <property type="entry name" value="Mannitol-specific EII, Chain A"/>
    <property type="match status" value="1"/>
</dbReference>
<dbReference type="HOGENOM" id="CLU_002289_6_0_1"/>
<sequence length="811" mass="91323">MSEPLNHDDSMTNSKEAAKLLNSNPHSKDDANANVLDSHKQDGFYVKTLNGLDGDHINLLHSESEIIPVKDFAAEVRALKDVQSYLDKAVLLLNLQKNSLHEIVETMVDKVLRTTEKKKFDFEKAKSSIFTAESGENLAQTIQGIQIDSTTGCTEYDQSWICILCDIPSINDRYVAIARLAEPTNINNNCQECRFIILILTPSREKMTKGPMEIGRTFATLFMDLEFRYELLTVPGEKQFKHYLDDRAKDLIESHSLPEFRKSHSNLVSVFDDPVGSRNKCPLFQGLIGDIKRRLPHYLSDYKDGIFGKKTPHKVVAAILFLYFACVLPNVAFGMLNSNNTHGVIGVKKVLFSQAVGGVLFAVFGGQPLIVLLTTAPLALYTKIIFTICEDFDLSFEAMFSCVGIWNTFFLLVYSIFDVSKLMKFSSRSTEEIFSVFITFAFSADAIVDTIHEFNKNYNTEDCNKTEEAVITTTIASNITTTLPTPTNITHCLPENSILFLFLMLGTLWLGLTLFNFTKTPYLNAGKREILADYALPVAVLIMSFIGTYVFSDIKLEPFQYNPDEEMFVIAPLHKLPIGAVLASAGLGFSLSLLFFMDQNISSALVNTPNHRLKKGAAYHWDLFVVAIINLFLSVFTFPWVHAALPHSPLHVRALADIEERVEQGHVHQIVVNVRETRLTGIISHVMIGLSVLLLPQPLSYIPRAVLDGLFLYVAISALYGNQFFDRILLLFTEQVAYPPNHYIRRVPQKKIHTFTGIQVVQLVVLCVFGFSTIAYMKMIFPILLMFLMPIRHKLVPKVIEQKYLKALDGH</sequence>
<evidence type="ECO:0000256" key="9">
    <source>
        <dbReference type="SAM" id="Phobius"/>
    </source>
</evidence>
<dbReference type="PRINTS" id="PR01231">
    <property type="entry name" value="HCO3TRNSPORT"/>
</dbReference>
<dbReference type="Gene3D" id="1.10.287.570">
    <property type="entry name" value="Helical hairpin bin"/>
    <property type="match status" value="1"/>
</dbReference>
<keyword evidence="8 9" id="KW-0472">Membrane</keyword>
<dbReference type="RefSeq" id="XP_009056761.1">
    <property type="nucleotide sequence ID" value="XM_009058513.1"/>
</dbReference>
<dbReference type="SUPFAM" id="SSF55804">
    <property type="entry name" value="Phoshotransferase/anion transport protein"/>
    <property type="match status" value="1"/>
</dbReference>
<evidence type="ECO:0000256" key="5">
    <source>
        <dbReference type="ARBA" id="ARBA00022692"/>
    </source>
</evidence>
<dbReference type="Pfam" id="PF00955">
    <property type="entry name" value="HCO3_cotransp"/>
    <property type="match status" value="1"/>
</dbReference>
<dbReference type="AlphaFoldDB" id="V4ABZ6"/>
<evidence type="ECO:0000256" key="2">
    <source>
        <dbReference type="ARBA" id="ARBA00010993"/>
    </source>
</evidence>
<protein>
    <recommendedName>
        <fullName evidence="10">Bicarbonate transporter-like transmembrane domain-containing protein</fullName>
    </recommendedName>
</protein>
<dbReference type="KEGG" id="lgi:LOTGIDRAFT_216724"/>
<dbReference type="CTD" id="20246656"/>
<feature type="transmembrane region" description="Helical" evidence="9">
    <location>
        <begin position="394"/>
        <end position="417"/>
    </location>
</feature>
<accession>V4ABZ6</accession>
<gene>
    <name evidence="11" type="ORF">LOTGIDRAFT_216724</name>
</gene>
<keyword evidence="12" id="KW-1185">Reference proteome</keyword>
<dbReference type="InterPro" id="IPR003020">
    <property type="entry name" value="HCO3_transpt_euk"/>
</dbReference>
<evidence type="ECO:0000259" key="10">
    <source>
        <dbReference type="Pfam" id="PF00955"/>
    </source>
</evidence>
<feature type="transmembrane region" description="Helical" evidence="9">
    <location>
        <begin position="618"/>
        <end position="641"/>
    </location>
</feature>
<dbReference type="GO" id="GO:0050801">
    <property type="term" value="P:monoatomic ion homeostasis"/>
    <property type="evidence" value="ECO:0007669"/>
    <property type="project" value="TreeGrafter"/>
</dbReference>
<feature type="domain" description="Bicarbonate transporter-like transmembrane" evidence="10">
    <location>
        <begin position="283"/>
        <end position="810"/>
    </location>
</feature>